<sequence length="149" mass="15721">MNPSHREPRLFHLIRQASAVADPLAEGVEWSDGTVALRWRGQWPATSAWEGGIDAVLAVHGANGTTELRWLVTVPGTQRPPSTANPALRTPVTSTPAPRSRVPPTSAPRSPGARPPDLPAVGSLRLPAAGMDGRCVQCGQVWPCLSCGP</sequence>
<reference evidence="2 3" key="1">
    <citation type="journal article" date="2019" name="Int. J. Syst. Evol. Microbiol.">
        <title>The Global Catalogue of Microorganisms (GCM) 10K type strain sequencing project: providing services to taxonomists for standard genome sequencing and annotation.</title>
        <authorList>
            <consortium name="The Broad Institute Genomics Platform"/>
            <consortium name="The Broad Institute Genome Sequencing Center for Infectious Disease"/>
            <person name="Wu L."/>
            <person name="Ma J."/>
        </authorList>
    </citation>
    <scope>NUCLEOTIDE SEQUENCE [LARGE SCALE GENOMIC DNA]</scope>
    <source>
        <strain evidence="2 3">JCM 14969</strain>
    </source>
</reference>
<organism evidence="2 3">
    <name type="scientific">Kribbella sancticallisti</name>
    <dbReference type="NCBI Taxonomy" id="460087"/>
    <lineage>
        <taxon>Bacteria</taxon>
        <taxon>Bacillati</taxon>
        <taxon>Actinomycetota</taxon>
        <taxon>Actinomycetes</taxon>
        <taxon>Propionibacteriales</taxon>
        <taxon>Kribbellaceae</taxon>
        <taxon>Kribbella</taxon>
    </lineage>
</organism>
<name>A0ABN2EA69_9ACTN</name>
<dbReference type="EMBL" id="BAAAOS010000049">
    <property type="protein sequence ID" value="GAA1600988.1"/>
    <property type="molecule type" value="Genomic_DNA"/>
</dbReference>
<evidence type="ECO:0000313" key="3">
    <source>
        <dbReference type="Proteomes" id="UP001500393"/>
    </source>
</evidence>
<accession>A0ABN2EA69</accession>
<dbReference type="RefSeq" id="WP_344220468.1">
    <property type="nucleotide sequence ID" value="NZ_BAAAOS010000049.1"/>
</dbReference>
<evidence type="ECO:0000256" key="1">
    <source>
        <dbReference type="SAM" id="MobiDB-lite"/>
    </source>
</evidence>
<evidence type="ECO:0000313" key="2">
    <source>
        <dbReference type="EMBL" id="GAA1600988.1"/>
    </source>
</evidence>
<proteinExistence type="predicted"/>
<feature type="region of interest" description="Disordered" evidence="1">
    <location>
        <begin position="75"/>
        <end position="124"/>
    </location>
</feature>
<gene>
    <name evidence="2" type="ORF">GCM10009789_64020</name>
</gene>
<keyword evidence="3" id="KW-1185">Reference proteome</keyword>
<protein>
    <submittedName>
        <fullName evidence="2">Uncharacterized protein</fullName>
    </submittedName>
</protein>
<dbReference type="Proteomes" id="UP001500393">
    <property type="component" value="Unassembled WGS sequence"/>
</dbReference>
<feature type="compositionally biased region" description="Polar residues" evidence="1">
    <location>
        <begin position="75"/>
        <end position="97"/>
    </location>
</feature>
<comment type="caution">
    <text evidence="2">The sequence shown here is derived from an EMBL/GenBank/DDBJ whole genome shotgun (WGS) entry which is preliminary data.</text>
</comment>